<dbReference type="InterPro" id="IPR042242">
    <property type="entry name" value="RecO_C"/>
</dbReference>
<evidence type="ECO:0000313" key="9">
    <source>
        <dbReference type="EMBL" id="APZ96306.1"/>
    </source>
</evidence>
<dbReference type="HAMAP" id="MF_00201">
    <property type="entry name" value="RecO"/>
    <property type="match status" value="1"/>
</dbReference>
<dbReference type="PANTHER" id="PTHR33991">
    <property type="entry name" value="DNA REPAIR PROTEIN RECO"/>
    <property type="match status" value="1"/>
</dbReference>
<dbReference type="SUPFAM" id="SSF57863">
    <property type="entry name" value="ArfGap/RecO-like zinc finger"/>
    <property type="match status" value="1"/>
</dbReference>
<proteinExistence type="inferred from homology"/>
<dbReference type="EMBL" id="CP017641">
    <property type="protein sequence ID" value="APZ96306.1"/>
    <property type="molecule type" value="Genomic_DNA"/>
</dbReference>
<dbReference type="KEGG" id="fmr:Fuma_05974"/>
<evidence type="ECO:0000256" key="1">
    <source>
        <dbReference type="ARBA" id="ARBA00007452"/>
    </source>
</evidence>
<dbReference type="InterPro" id="IPR003717">
    <property type="entry name" value="RecO"/>
</dbReference>
<dbReference type="GO" id="GO:0006310">
    <property type="term" value="P:DNA recombination"/>
    <property type="evidence" value="ECO:0007669"/>
    <property type="project" value="UniProtKB-UniRule"/>
</dbReference>
<dbReference type="InterPro" id="IPR022572">
    <property type="entry name" value="DNA_rep/recomb_RecO_N"/>
</dbReference>
<dbReference type="NCBIfam" id="TIGR00613">
    <property type="entry name" value="reco"/>
    <property type="match status" value="1"/>
</dbReference>
<evidence type="ECO:0000256" key="6">
    <source>
        <dbReference type="ARBA" id="ARBA00033409"/>
    </source>
</evidence>
<keyword evidence="5 7" id="KW-0234">DNA repair</keyword>
<feature type="domain" description="DNA replication/recombination mediator RecO N-terminal" evidence="8">
    <location>
        <begin position="1"/>
        <end position="80"/>
    </location>
</feature>
<dbReference type="GO" id="GO:0006302">
    <property type="term" value="P:double-strand break repair"/>
    <property type="evidence" value="ECO:0007669"/>
    <property type="project" value="TreeGrafter"/>
</dbReference>
<name>A0A1P8WQH0_9PLAN</name>
<dbReference type="GO" id="GO:0043590">
    <property type="term" value="C:bacterial nucleoid"/>
    <property type="evidence" value="ECO:0007669"/>
    <property type="project" value="TreeGrafter"/>
</dbReference>
<dbReference type="Gene3D" id="2.40.50.140">
    <property type="entry name" value="Nucleic acid-binding proteins"/>
    <property type="match status" value="1"/>
</dbReference>
<keyword evidence="10" id="KW-1185">Reference proteome</keyword>
<dbReference type="InterPro" id="IPR012340">
    <property type="entry name" value="NA-bd_OB-fold"/>
</dbReference>
<dbReference type="Pfam" id="PF11967">
    <property type="entry name" value="RecO_N"/>
    <property type="match status" value="1"/>
</dbReference>
<dbReference type="SUPFAM" id="SSF50249">
    <property type="entry name" value="Nucleic acid-binding proteins"/>
    <property type="match status" value="1"/>
</dbReference>
<keyword evidence="3 7" id="KW-0227">DNA damage</keyword>
<evidence type="ECO:0000256" key="3">
    <source>
        <dbReference type="ARBA" id="ARBA00022763"/>
    </source>
</evidence>
<evidence type="ECO:0000256" key="4">
    <source>
        <dbReference type="ARBA" id="ARBA00023172"/>
    </source>
</evidence>
<comment type="function">
    <text evidence="7">Involved in DNA repair and RecF pathway recombination.</text>
</comment>
<dbReference type="PANTHER" id="PTHR33991:SF1">
    <property type="entry name" value="DNA REPAIR PROTEIN RECO"/>
    <property type="match status" value="1"/>
</dbReference>
<gene>
    <name evidence="7 9" type="primary">recO</name>
    <name evidence="9" type="ORF">Fuma_05974</name>
</gene>
<evidence type="ECO:0000256" key="2">
    <source>
        <dbReference type="ARBA" id="ARBA00021310"/>
    </source>
</evidence>
<sequence length="249" mass="27180">MSTDKADSIVIRQADFSESSRVVTLFSKEFGKLAVLAKGAKRLKGPFDAALDLLSECRIVFIRKSSGALGILTQAQLVRRFSPVPNSLNSLYGGYYVADLLCCLTEDFDPDPELYDLSVKTLARLSDPKSDYNSVIVQFEVGVLCRLGLFPNLECCSVCGDPIATTAKFAHWVSQGGLLCSECRRDEYVGKSISGGSIAVLRRLADADSPLTDRIKITKEQTAECHKLAVSAITNVLGRKPGTLRFLQF</sequence>
<dbReference type="RefSeq" id="WP_077027348.1">
    <property type="nucleotide sequence ID" value="NZ_CP017641.1"/>
</dbReference>
<dbReference type="OrthoDB" id="9797083at2"/>
<dbReference type="Gene3D" id="1.20.1440.120">
    <property type="entry name" value="Recombination protein O, C-terminal domain"/>
    <property type="match status" value="1"/>
</dbReference>
<dbReference type="STRING" id="1891926.Fuma_05974"/>
<keyword evidence="4 7" id="KW-0233">DNA recombination</keyword>
<reference evidence="9 10" key="1">
    <citation type="journal article" date="2016" name="Front. Microbiol.">
        <title>Fuerstia marisgermanicae gen. nov., sp. nov., an Unusual Member of the Phylum Planctomycetes from the German Wadden Sea.</title>
        <authorList>
            <person name="Kohn T."/>
            <person name="Heuer A."/>
            <person name="Jogler M."/>
            <person name="Vollmers J."/>
            <person name="Boedeker C."/>
            <person name="Bunk B."/>
            <person name="Rast P."/>
            <person name="Borchert D."/>
            <person name="Glockner I."/>
            <person name="Freese H.M."/>
            <person name="Klenk H.P."/>
            <person name="Overmann J."/>
            <person name="Kaster A.K."/>
            <person name="Rohde M."/>
            <person name="Wiegand S."/>
            <person name="Jogler C."/>
        </authorList>
    </citation>
    <scope>NUCLEOTIDE SEQUENCE [LARGE SCALE GENOMIC DNA]</scope>
    <source>
        <strain evidence="9 10">NH11</strain>
    </source>
</reference>
<comment type="similarity">
    <text evidence="1 7">Belongs to the RecO family.</text>
</comment>
<accession>A0A1P8WQH0</accession>
<evidence type="ECO:0000259" key="8">
    <source>
        <dbReference type="Pfam" id="PF11967"/>
    </source>
</evidence>
<organism evidence="9 10">
    <name type="scientific">Fuerstiella marisgermanici</name>
    <dbReference type="NCBI Taxonomy" id="1891926"/>
    <lineage>
        <taxon>Bacteria</taxon>
        <taxon>Pseudomonadati</taxon>
        <taxon>Planctomycetota</taxon>
        <taxon>Planctomycetia</taxon>
        <taxon>Planctomycetales</taxon>
        <taxon>Planctomycetaceae</taxon>
        <taxon>Fuerstiella</taxon>
    </lineage>
</organism>
<evidence type="ECO:0000313" key="10">
    <source>
        <dbReference type="Proteomes" id="UP000187735"/>
    </source>
</evidence>
<dbReference type="Pfam" id="PF02565">
    <property type="entry name" value="RecO_C"/>
    <property type="match status" value="1"/>
</dbReference>
<evidence type="ECO:0000256" key="7">
    <source>
        <dbReference type="HAMAP-Rule" id="MF_00201"/>
    </source>
</evidence>
<dbReference type="Proteomes" id="UP000187735">
    <property type="component" value="Chromosome"/>
</dbReference>
<dbReference type="AlphaFoldDB" id="A0A1P8WQH0"/>
<dbReference type="InterPro" id="IPR037278">
    <property type="entry name" value="ARFGAP/RecO"/>
</dbReference>
<protein>
    <recommendedName>
        <fullName evidence="2 7">DNA repair protein RecO</fullName>
    </recommendedName>
    <alternativeName>
        <fullName evidence="6 7">Recombination protein O</fullName>
    </alternativeName>
</protein>
<evidence type="ECO:0000256" key="5">
    <source>
        <dbReference type="ARBA" id="ARBA00023204"/>
    </source>
</evidence>